<dbReference type="AlphaFoldDB" id="A0A4R4PUL7"/>
<evidence type="ECO:0000313" key="5">
    <source>
        <dbReference type="Proteomes" id="UP000295075"/>
    </source>
</evidence>
<dbReference type="GO" id="GO:0008168">
    <property type="term" value="F:methyltransferase activity"/>
    <property type="evidence" value="ECO:0007669"/>
    <property type="project" value="UniProtKB-KW"/>
</dbReference>
<dbReference type="PANTHER" id="PTHR43464:SF19">
    <property type="entry name" value="UBIQUINONE BIOSYNTHESIS O-METHYLTRANSFERASE, MITOCHONDRIAL"/>
    <property type="match status" value="1"/>
</dbReference>
<proteinExistence type="predicted"/>
<dbReference type="OrthoDB" id="9810247at2"/>
<evidence type="ECO:0000256" key="3">
    <source>
        <dbReference type="ARBA" id="ARBA00022691"/>
    </source>
</evidence>
<name>A0A4R4PUL7_9ACTN</name>
<evidence type="ECO:0000313" key="4">
    <source>
        <dbReference type="EMBL" id="TDC26074.1"/>
    </source>
</evidence>
<reference evidence="4 5" key="1">
    <citation type="submission" date="2019-03" db="EMBL/GenBank/DDBJ databases">
        <title>Draft genome sequences of novel Actinobacteria.</title>
        <authorList>
            <person name="Sahin N."/>
            <person name="Ay H."/>
            <person name="Saygin H."/>
        </authorList>
    </citation>
    <scope>NUCLEOTIDE SEQUENCE [LARGE SCALE GENOMIC DNA]</scope>
    <source>
        <strain evidence="4 5">JCM 30547</strain>
    </source>
</reference>
<evidence type="ECO:0000256" key="1">
    <source>
        <dbReference type="ARBA" id="ARBA00022603"/>
    </source>
</evidence>
<protein>
    <submittedName>
        <fullName evidence="4">Class I SAM-dependent methyltransferase</fullName>
    </submittedName>
</protein>
<accession>A0A4R4PUL7</accession>
<keyword evidence="1 4" id="KW-0489">Methyltransferase</keyword>
<keyword evidence="3" id="KW-0949">S-adenosyl-L-methionine</keyword>
<dbReference type="InterPro" id="IPR029063">
    <property type="entry name" value="SAM-dependent_MTases_sf"/>
</dbReference>
<dbReference type="PANTHER" id="PTHR43464">
    <property type="entry name" value="METHYLTRANSFERASE"/>
    <property type="match status" value="1"/>
</dbReference>
<dbReference type="Proteomes" id="UP000295075">
    <property type="component" value="Unassembled WGS sequence"/>
</dbReference>
<comment type="caution">
    <text evidence="4">The sequence shown here is derived from an EMBL/GenBank/DDBJ whole genome shotgun (WGS) entry which is preliminary data.</text>
</comment>
<dbReference type="Gene3D" id="3.40.50.150">
    <property type="entry name" value="Vaccinia Virus protein VP39"/>
    <property type="match status" value="1"/>
</dbReference>
<keyword evidence="2 4" id="KW-0808">Transferase</keyword>
<dbReference type="CDD" id="cd02440">
    <property type="entry name" value="AdoMet_MTases"/>
    <property type="match status" value="1"/>
</dbReference>
<gene>
    <name evidence="4" type="ORF">E1261_23170</name>
</gene>
<evidence type="ECO:0000256" key="2">
    <source>
        <dbReference type="ARBA" id="ARBA00022679"/>
    </source>
</evidence>
<sequence length="225" mass="25555">MFWGNEGRVKFVDQLGADETIEHWDRRHRRLGALRSGGDAGYDEFSNEIFYAVRLGRLLDIIGDRTEYAAPLRILDAGCGKGWFAHSMARFGHAVDGIDVSEHAIELCRANATGHSSFHLSQLADWQPPYLYDVVYSIDVLFHIMDDALWEASVLNLAALVRLGGLLLVVDHESDVDRTWSFYQRTRALHRYRSLLEPAGLQVERFVPYGFRGAPTGFLVLQRVF</sequence>
<dbReference type="GO" id="GO:0032259">
    <property type="term" value="P:methylation"/>
    <property type="evidence" value="ECO:0007669"/>
    <property type="project" value="UniProtKB-KW"/>
</dbReference>
<organism evidence="4 5">
    <name type="scientific">Kribbella albertanoniae</name>
    <dbReference type="NCBI Taxonomy" id="1266829"/>
    <lineage>
        <taxon>Bacteria</taxon>
        <taxon>Bacillati</taxon>
        <taxon>Actinomycetota</taxon>
        <taxon>Actinomycetes</taxon>
        <taxon>Propionibacteriales</taxon>
        <taxon>Kribbellaceae</taxon>
        <taxon>Kribbella</taxon>
    </lineage>
</organism>
<dbReference type="Pfam" id="PF13489">
    <property type="entry name" value="Methyltransf_23"/>
    <property type="match status" value="1"/>
</dbReference>
<keyword evidence="5" id="KW-1185">Reference proteome</keyword>
<dbReference type="EMBL" id="SMKA01000114">
    <property type="protein sequence ID" value="TDC26074.1"/>
    <property type="molecule type" value="Genomic_DNA"/>
</dbReference>
<dbReference type="SUPFAM" id="SSF53335">
    <property type="entry name" value="S-adenosyl-L-methionine-dependent methyltransferases"/>
    <property type="match status" value="1"/>
</dbReference>